<proteinExistence type="predicted"/>
<dbReference type="SUPFAM" id="SSF52266">
    <property type="entry name" value="SGNH hydrolase"/>
    <property type="match status" value="1"/>
</dbReference>
<reference evidence="2" key="1">
    <citation type="submission" date="2021-12" db="EMBL/GenBank/DDBJ databases">
        <title>Bradyrhizobium xenonodulans sp. nov.</title>
        <authorList>
            <person name="Claassens R."/>
            <person name="Venter S.N."/>
            <person name="Beukes C.W."/>
            <person name="Stepkowski T."/>
            <person name="Steenkamp E.T."/>
        </authorList>
    </citation>
    <scope>NUCLEOTIDE SEQUENCE</scope>
    <source>
        <strain evidence="2">14AB</strain>
    </source>
</reference>
<dbReference type="Gene3D" id="3.40.50.1110">
    <property type="entry name" value="SGNH hydrolase"/>
    <property type="match status" value="1"/>
</dbReference>
<gene>
    <name evidence="2" type="ORF">I3J27_21500</name>
</gene>
<feature type="signal peptide" evidence="1">
    <location>
        <begin position="1"/>
        <end position="30"/>
    </location>
</feature>
<sequence>MPSIANRMRGSLAKCWALLLVALAAPSAGAGAQQIAFAPTMLPQDVAVFGGGGPALAYSPVLLITGDSQAAGTLSTTDQNAAVAAYVPTSKIKVRNIAGAFVTYTPGTITGVDFGANTGKVGTEIGFIALFRAAFPNDTLYIIKEAASGSYQTRGLNAATAANLTSAGGNTYTLNSGSILNGANTLITGTGIETGVYVPFAGFLSKVGVAGGRSAPAFGPVDLSGQYNGTLSWSSTEGLTYNGNSASITNGARARIVAGMALLTTPKIVAHVHNIGTNDIALATAAAFATDLDNIYARFTADIPGYATDAKTILVRSPTGGASSTTVRDAQLAKRDQVKIFLLDTDSYTRWDGTHWNLVAHTDMGNKAFGIWQGTFSGV</sequence>
<feature type="chain" id="PRO_5045701298" evidence="1">
    <location>
        <begin position="31"/>
        <end position="379"/>
    </location>
</feature>
<dbReference type="Proteomes" id="UP001179614">
    <property type="component" value="Chromosome"/>
</dbReference>
<accession>A0ABY7MDI8</accession>
<evidence type="ECO:0000313" key="3">
    <source>
        <dbReference type="Proteomes" id="UP001179614"/>
    </source>
</evidence>
<protein>
    <submittedName>
        <fullName evidence="2">Uncharacterized protein</fullName>
    </submittedName>
</protein>
<dbReference type="EMBL" id="CP089391">
    <property type="protein sequence ID" value="WBL75611.1"/>
    <property type="molecule type" value="Genomic_DNA"/>
</dbReference>
<keyword evidence="3" id="KW-1185">Reference proteome</keyword>
<evidence type="ECO:0000313" key="2">
    <source>
        <dbReference type="EMBL" id="WBL75611.1"/>
    </source>
</evidence>
<organism evidence="2 3">
    <name type="scientific">Bradyrhizobium xenonodulans</name>
    <dbReference type="NCBI Taxonomy" id="2736875"/>
    <lineage>
        <taxon>Bacteria</taxon>
        <taxon>Pseudomonadati</taxon>
        <taxon>Pseudomonadota</taxon>
        <taxon>Alphaproteobacteria</taxon>
        <taxon>Hyphomicrobiales</taxon>
        <taxon>Nitrobacteraceae</taxon>
        <taxon>Bradyrhizobium</taxon>
    </lineage>
</organism>
<dbReference type="InterPro" id="IPR036514">
    <property type="entry name" value="SGNH_hydro_sf"/>
</dbReference>
<keyword evidence="1" id="KW-0732">Signal</keyword>
<evidence type="ECO:0000256" key="1">
    <source>
        <dbReference type="SAM" id="SignalP"/>
    </source>
</evidence>
<dbReference type="RefSeq" id="WP_270160434.1">
    <property type="nucleotide sequence ID" value="NZ_CP089391.1"/>
</dbReference>
<name>A0ABY7MDI8_9BRAD</name>